<accession>A0A9D3LWW6</accession>
<evidence type="ECO:0000256" key="1">
    <source>
        <dbReference type="SAM" id="MobiDB-lite"/>
    </source>
</evidence>
<comment type="caution">
    <text evidence="2">The sequence shown here is derived from an EMBL/GenBank/DDBJ whole genome shotgun (WGS) entry which is preliminary data.</text>
</comment>
<dbReference type="AlphaFoldDB" id="A0A9D3LWW6"/>
<protein>
    <submittedName>
        <fullName evidence="2">Uncharacterized protein</fullName>
    </submittedName>
</protein>
<keyword evidence="3" id="KW-1185">Reference proteome</keyword>
<proteinExistence type="predicted"/>
<name>A0A9D3LWW6_ANGAN</name>
<dbReference type="EMBL" id="JAFIRN010000015">
    <property type="protein sequence ID" value="KAG5834113.1"/>
    <property type="molecule type" value="Genomic_DNA"/>
</dbReference>
<reference evidence="2" key="1">
    <citation type="submission" date="2021-01" db="EMBL/GenBank/DDBJ databases">
        <title>A chromosome-scale assembly of European eel, Anguilla anguilla.</title>
        <authorList>
            <person name="Henkel C."/>
            <person name="Jong-Raadsen S.A."/>
            <person name="Dufour S."/>
            <person name="Weltzien F.-A."/>
            <person name="Palstra A.P."/>
            <person name="Pelster B."/>
            <person name="Spaink H.P."/>
            <person name="Van Den Thillart G.E."/>
            <person name="Jansen H."/>
            <person name="Zahm M."/>
            <person name="Klopp C."/>
            <person name="Cedric C."/>
            <person name="Louis A."/>
            <person name="Berthelot C."/>
            <person name="Parey E."/>
            <person name="Roest Crollius H."/>
            <person name="Montfort J."/>
            <person name="Robinson-Rechavi M."/>
            <person name="Bucao C."/>
            <person name="Bouchez O."/>
            <person name="Gislard M."/>
            <person name="Lluch J."/>
            <person name="Milhes M."/>
            <person name="Lampietro C."/>
            <person name="Lopez Roques C."/>
            <person name="Donnadieu C."/>
            <person name="Braasch I."/>
            <person name="Desvignes T."/>
            <person name="Postlethwait J."/>
            <person name="Bobe J."/>
            <person name="Guiguen Y."/>
            <person name="Dirks R."/>
        </authorList>
    </citation>
    <scope>NUCLEOTIDE SEQUENCE</scope>
    <source>
        <strain evidence="2">Tag_6206</strain>
        <tissue evidence="2">Liver</tissue>
    </source>
</reference>
<evidence type="ECO:0000313" key="3">
    <source>
        <dbReference type="Proteomes" id="UP001044222"/>
    </source>
</evidence>
<feature type="compositionally biased region" description="Basic and acidic residues" evidence="1">
    <location>
        <begin position="43"/>
        <end position="52"/>
    </location>
</feature>
<dbReference type="Proteomes" id="UP001044222">
    <property type="component" value="Chromosome 15"/>
</dbReference>
<evidence type="ECO:0000313" key="2">
    <source>
        <dbReference type="EMBL" id="KAG5834113.1"/>
    </source>
</evidence>
<sequence>MQRPVNFFPGKKEVCFRRGPSGHLRQDPSDEAAKIKRNPSLQDKSRPLKEGDVKDNAYTVVFQRGGDVSDKQEVLGEYVLQFGKYKGKSFRWLLENDVGYTIYLLNKVEEEEKAGTFSPEGHSKDSLLSFIGYARSFKDIEDLRQYLSSRRPAPSVSSEGDNLVGFGARAKNTWQQIWDSRA</sequence>
<feature type="non-terminal residue" evidence="2">
    <location>
        <position position="182"/>
    </location>
</feature>
<feature type="compositionally biased region" description="Basic and acidic residues" evidence="1">
    <location>
        <begin position="24"/>
        <end position="34"/>
    </location>
</feature>
<gene>
    <name evidence="2" type="ORF">ANANG_G00257840</name>
</gene>
<feature type="region of interest" description="Disordered" evidence="1">
    <location>
        <begin position="1"/>
        <end position="52"/>
    </location>
</feature>
<organism evidence="2 3">
    <name type="scientific">Anguilla anguilla</name>
    <name type="common">European freshwater eel</name>
    <name type="synonym">Muraena anguilla</name>
    <dbReference type="NCBI Taxonomy" id="7936"/>
    <lineage>
        <taxon>Eukaryota</taxon>
        <taxon>Metazoa</taxon>
        <taxon>Chordata</taxon>
        <taxon>Craniata</taxon>
        <taxon>Vertebrata</taxon>
        <taxon>Euteleostomi</taxon>
        <taxon>Actinopterygii</taxon>
        <taxon>Neopterygii</taxon>
        <taxon>Teleostei</taxon>
        <taxon>Anguilliformes</taxon>
        <taxon>Anguillidae</taxon>
        <taxon>Anguilla</taxon>
    </lineage>
</organism>